<dbReference type="NCBIfam" id="TIGR02187">
    <property type="entry name" value="PDO_seleno_TRX"/>
    <property type="match status" value="1"/>
</dbReference>
<dbReference type="InterPro" id="IPR012336">
    <property type="entry name" value="Thioredoxin-like_fold"/>
</dbReference>
<evidence type="ECO:0000313" key="4">
    <source>
        <dbReference type="Proteomes" id="UP000671862"/>
    </source>
</evidence>
<dbReference type="InterPro" id="IPR013766">
    <property type="entry name" value="Thioredoxin_domain"/>
</dbReference>
<dbReference type="CDD" id="cd02975">
    <property type="entry name" value="PfPDO_like_N"/>
    <property type="match status" value="1"/>
</dbReference>
<dbReference type="Pfam" id="PF13192">
    <property type="entry name" value="Thioredoxin_3"/>
    <property type="match status" value="1"/>
</dbReference>
<accession>A0ABX7SAF6</accession>
<dbReference type="InterPro" id="IPR036249">
    <property type="entry name" value="Thioredoxin-like_sf"/>
</dbReference>
<dbReference type="PANTHER" id="PTHR37170:SF1">
    <property type="entry name" value="GLUTAREDOXIN-LIKE PROTEIN"/>
    <property type="match status" value="1"/>
</dbReference>
<dbReference type="EMBL" id="CP071446">
    <property type="protein sequence ID" value="QTA38732.1"/>
    <property type="molecule type" value="Genomic_DNA"/>
</dbReference>
<evidence type="ECO:0000313" key="3">
    <source>
        <dbReference type="EMBL" id="QTA38732.1"/>
    </source>
</evidence>
<dbReference type="Proteomes" id="UP000671862">
    <property type="component" value="Chromosome"/>
</dbReference>
<name>A0ABX7SAF6_9BACT</name>
<protein>
    <submittedName>
        <fullName evidence="3">Thioredoxin family protein</fullName>
    </submittedName>
</protein>
<evidence type="ECO:0000259" key="1">
    <source>
        <dbReference type="Pfam" id="PF00085"/>
    </source>
</evidence>
<organism evidence="3 4">
    <name type="scientific">Thermosipho ferrireducens</name>
    <dbReference type="NCBI Taxonomy" id="2571116"/>
    <lineage>
        <taxon>Bacteria</taxon>
        <taxon>Thermotogati</taxon>
        <taxon>Thermotogota</taxon>
        <taxon>Thermotogae</taxon>
        <taxon>Thermotogales</taxon>
        <taxon>Fervidobacteriaceae</taxon>
        <taxon>Thermosipho</taxon>
    </lineage>
</organism>
<dbReference type="SUPFAM" id="SSF52833">
    <property type="entry name" value="Thioredoxin-like"/>
    <property type="match status" value="2"/>
</dbReference>
<dbReference type="RefSeq" id="WP_207567449.1">
    <property type="nucleotide sequence ID" value="NZ_CP071446.1"/>
</dbReference>
<gene>
    <name evidence="3" type="ORF">JYK00_04280</name>
</gene>
<feature type="domain" description="Thioredoxin-like fold" evidence="2">
    <location>
        <begin position="138"/>
        <end position="217"/>
    </location>
</feature>
<evidence type="ECO:0000259" key="2">
    <source>
        <dbReference type="Pfam" id="PF13192"/>
    </source>
</evidence>
<dbReference type="PROSITE" id="PS51354">
    <property type="entry name" value="GLUTAREDOXIN_2"/>
    <property type="match status" value="1"/>
</dbReference>
<dbReference type="CDD" id="cd02973">
    <property type="entry name" value="TRX_GRX_like"/>
    <property type="match status" value="1"/>
</dbReference>
<dbReference type="InterPro" id="IPR011903">
    <property type="entry name" value="TON_0319-like"/>
</dbReference>
<dbReference type="Pfam" id="PF00085">
    <property type="entry name" value="Thioredoxin"/>
    <property type="match status" value="1"/>
</dbReference>
<dbReference type="Gene3D" id="3.40.30.10">
    <property type="entry name" value="Glutaredoxin"/>
    <property type="match status" value="2"/>
</dbReference>
<sequence>MALLSEKDRKYLMEAFEKELQNKVKLIYFGDSKDNCEYCELEEQILDEISELSGKIIVEKYNINSNKEIAEKYKIEMIPALVLTLEDGEDKGIRFYGIPSGHEFGTLVQDIITFGKGASPELSPATIEKLKAIDKPVKISVFVTPTCPYCPKAVLTAHNFALVNPLITAEMIEANEYFDLSNEFGVSSVPHIVINRNPDTYFIGAYPEQQYLEEVLKAISL</sequence>
<dbReference type="PANTHER" id="PTHR37170">
    <property type="entry name" value="GLUTAREDOXIN-RELATED"/>
    <property type="match status" value="1"/>
</dbReference>
<proteinExistence type="predicted"/>
<keyword evidence="4" id="KW-1185">Reference proteome</keyword>
<feature type="domain" description="Thioredoxin" evidence="1">
    <location>
        <begin position="14"/>
        <end position="88"/>
    </location>
</feature>
<reference evidence="3 4" key="1">
    <citation type="submission" date="2021-03" db="EMBL/GenBank/DDBJ databases">
        <title>Thermosipho ferrireducens sp.nov., an anaerobic thermophilic iron-reducing bacterium isolated from a deep-sea hydrothermal sulfide deposits.</title>
        <authorList>
            <person name="Zeng X."/>
            <person name="Chen Y."/>
            <person name="Shao Z."/>
        </authorList>
    </citation>
    <scope>NUCLEOTIDE SEQUENCE [LARGE SCALE GENOMIC DNA]</scope>
    <source>
        <strain evidence="3 4">JL129W03</strain>
    </source>
</reference>